<dbReference type="InterPro" id="IPR001155">
    <property type="entry name" value="OxRdtase_FMN_N"/>
</dbReference>
<dbReference type="Pfam" id="PF00724">
    <property type="entry name" value="Oxidored_FMN"/>
    <property type="match status" value="1"/>
</dbReference>
<keyword evidence="1" id="KW-0285">Flavoprotein</keyword>
<gene>
    <name evidence="4" type="ORF">GS634_22005</name>
</gene>
<accession>A0AA91BZV4</accession>
<dbReference type="PANTHER" id="PTHR43656">
    <property type="entry name" value="BINDING OXIDOREDUCTASE, PUTATIVE (AFU_ORTHOLOGUE AFUA_2G08260)-RELATED"/>
    <property type="match status" value="1"/>
</dbReference>
<evidence type="ECO:0000313" key="4">
    <source>
        <dbReference type="EMBL" id="NOE20814.1"/>
    </source>
</evidence>
<evidence type="ECO:0000313" key="5">
    <source>
        <dbReference type="Proteomes" id="UP000597886"/>
    </source>
</evidence>
<evidence type="ECO:0000256" key="2">
    <source>
        <dbReference type="ARBA" id="ARBA00023002"/>
    </source>
</evidence>
<reference evidence="4" key="1">
    <citation type="submission" date="2019-12" db="EMBL/GenBank/DDBJ databases">
        <title>Ruegeria JWLKs population differentiation of coral mucus and skeleton niches.</title>
        <authorList>
            <person name="Luo D."/>
        </authorList>
    </citation>
    <scope>NUCLEOTIDE SEQUENCE</scope>
    <source>
        <strain evidence="4">HKCCD6181</strain>
    </source>
</reference>
<proteinExistence type="predicted"/>
<dbReference type="InterPro" id="IPR051799">
    <property type="entry name" value="NADH_flavin_oxidoreductase"/>
</dbReference>
<evidence type="ECO:0000256" key="1">
    <source>
        <dbReference type="ARBA" id="ARBA00022630"/>
    </source>
</evidence>
<dbReference type="InterPro" id="IPR013785">
    <property type="entry name" value="Aldolase_TIM"/>
</dbReference>
<protein>
    <submittedName>
        <fullName evidence="4">2,4-dienoyl-CoA reductase</fullName>
    </submittedName>
</protein>
<feature type="domain" description="NADH:flavin oxidoreductase/NADH oxidase N-terminal" evidence="3">
    <location>
        <begin position="6"/>
        <end position="345"/>
    </location>
</feature>
<dbReference type="GO" id="GO:0016491">
    <property type="term" value="F:oxidoreductase activity"/>
    <property type="evidence" value="ECO:0007669"/>
    <property type="project" value="UniProtKB-KW"/>
</dbReference>
<keyword evidence="2" id="KW-0560">Oxidoreductase</keyword>
<dbReference type="Gene3D" id="3.20.20.70">
    <property type="entry name" value="Aldolase class I"/>
    <property type="match status" value="1"/>
</dbReference>
<dbReference type="RefSeq" id="WP_171331898.1">
    <property type="nucleotide sequence ID" value="NZ_WVRA01000014.1"/>
</dbReference>
<dbReference type="CDD" id="cd04733">
    <property type="entry name" value="OYE_like_2_FMN"/>
    <property type="match status" value="1"/>
</dbReference>
<comment type="caution">
    <text evidence="4">The sequence shown here is derived from an EMBL/GenBank/DDBJ whole genome shotgun (WGS) entry which is preliminary data.</text>
</comment>
<dbReference type="EMBL" id="WVRA01000014">
    <property type="protein sequence ID" value="NOE20814.1"/>
    <property type="molecule type" value="Genomic_DNA"/>
</dbReference>
<dbReference type="GO" id="GO:0010181">
    <property type="term" value="F:FMN binding"/>
    <property type="evidence" value="ECO:0007669"/>
    <property type="project" value="InterPro"/>
</dbReference>
<dbReference type="SUPFAM" id="SSF51395">
    <property type="entry name" value="FMN-linked oxidoreductases"/>
    <property type="match status" value="1"/>
</dbReference>
<organism evidence="4 5">
    <name type="scientific">Ruegeria atlantica</name>
    <dbReference type="NCBI Taxonomy" id="81569"/>
    <lineage>
        <taxon>Bacteria</taxon>
        <taxon>Pseudomonadati</taxon>
        <taxon>Pseudomonadota</taxon>
        <taxon>Alphaproteobacteria</taxon>
        <taxon>Rhodobacterales</taxon>
        <taxon>Roseobacteraceae</taxon>
        <taxon>Ruegeria</taxon>
    </lineage>
</organism>
<sequence>MTVSPLFQPLTLPNGAMLPNRLAKAAMEESLAADGQLPDIKLHRLYRRWAEGGAGLLITGNVMVSPDALSGPASVILQQGTDLEPFKAWAEAARSHGAAVWMQINHPGRQVLAMLGEEAVSASDVAVEIPGMSKNFGVPRALSEAEIQKIIARFATTAALAEVAGFTGVQIHAAHGYLINQFLSPLANRRADQWGGSLENRARLLFEVIRAVRAEVSSQFTVSVKLNSADFQKGGFDEVDAKWVVEQLGNMQVDLVELSGGSYESPAMQGRREDGASTGRREAYFVDFAREIAEIAEMPIMVTGGIRSRAVAEDAISNNRGGIGVSVLGIARAMAFEPDVVNNWKADKSLSVDIPEVSWKNKRLAGFASMVLAYVQIERLSKGKSPKTPRFPLVALMRNQMRAKRRTKRYRDWRANGGFS</sequence>
<dbReference type="PANTHER" id="PTHR43656:SF2">
    <property type="entry name" value="BINDING OXIDOREDUCTASE, PUTATIVE (AFU_ORTHOLOGUE AFUA_2G08260)-RELATED"/>
    <property type="match status" value="1"/>
</dbReference>
<dbReference type="Proteomes" id="UP000597886">
    <property type="component" value="Unassembled WGS sequence"/>
</dbReference>
<name>A0AA91BZV4_9RHOB</name>
<dbReference type="AlphaFoldDB" id="A0AA91BZV4"/>
<evidence type="ECO:0000259" key="3">
    <source>
        <dbReference type="Pfam" id="PF00724"/>
    </source>
</evidence>